<keyword evidence="1" id="KW-1133">Transmembrane helix</keyword>
<keyword evidence="1" id="KW-0812">Transmembrane</keyword>
<dbReference type="OrthoDB" id="9813051at2"/>
<name>A0A0K8J2Z7_9FIRM</name>
<dbReference type="NCBIfam" id="TIGR01906">
    <property type="entry name" value="integ_TIGR01906"/>
    <property type="match status" value="1"/>
</dbReference>
<evidence type="ECO:0008006" key="4">
    <source>
        <dbReference type="Google" id="ProtNLM"/>
    </source>
</evidence>
<dbReference type="Proteomes" id="UP000196053">
    <property type="component" value="Chromosome I"/>
</dbReference>
<dbReference type="KEGG" id="hsd:SD1D_0464"/>
<protein>
    <recommendedName>
        <fullName evidence="4">TIGR01906 family membrane protein</fullName>
    </recommendedName>
</protein>
<sequence>MVKAFKKSDILIGLVFFLLFISIGVVFTINFRPLYYLDIKLLNIPESSGYSKEEIIANYNALIDYSSPFFKGSLSFPTLTASPSGIQHFKEVKDIFTFFYGLAAISLITAVSIIVYKARKRDISYLAVSSLTSIILPIIVGLLLAIDFDTSFLIFHKIFFKNDYWIFDPITDPVINILPAKFFMHCALLIIAIVLICSLILYLVYLYFKGKSGIKYRKSQYLKI</sequence>
<dbReference type="EMBL" id="LN879430">
    <property type="protein sequence ID" value="CUH92016.1"/>
    <property type="molecule type" value="Genomic_DNA"/>
</dbReference>
<accession>A0A0K8J2Z7</accession>
<feature type="transmembrane region" description="Helical" evidence="1">
    <location>
        <begin position="12"/>
        <end position="31"/>
    </location>
</feature>
<dbReference type="AlphaFoldDB" id="A0A0K8J2Z7"/>
<organism evidence="2 3">
    <name type="scientific">Herbinix luporum</name>
    <dbReference type="NCBI Taxonomy" id="1679721"/>
    <lineage>
        <taxon>Bacteria</taxon>
        <taxon>Bacillati</taxon>
        <taxon>Bacillota</taxon>
        <taxon>Clostridia</taxon>
        <taxon>Lachnospirales</taxon>
        <taxon>Lachnospiraceae</taxon>
        <taxon>Herbinix</taxon>
    </lineage>
</organism>
<evidence type="ECO:0000313" key="3">
    <source>
        <dbReference type="Proteomes" id="UP000196053"/>
    </source>
</evidence>
<dbReference type="InterPro" id="IPR010178">
    <property type="entry name" value="Lit"/>
</dbReference>
<feature type="transmembrane region" description="Helical" evidence="1">
    <location>
        <begin position="123"/>
        <end position="146"/>
    </location>
</feature>
<feature type="transmembrane region" description="Helical" evidence="1">
    <location>
        <begin position="182"/>
        <end position="208"/>
    </location>
</feature>
<gene>
    <name evidence="2" type="ORF">SD1D_0464</name>
</gene>
<evidence type="ECO:0000256" key="1">
    <source>
        <dbReference type="SAM" id="Phobius"/>
    </source>
</evidence>
<reference evidence="3" key="1">
    <citation type="submission" date="2015-09" db="EMBL/GenBank/DDBJ databases">
        <authorList>
            <person name="Wibberg D."/>
        </authorList>
    </citation>
    <scope>NUCLEOTIDE SEQUENCE [LARGE SCALE GENOMIC DNA]</scope>
    <source>
        <strain evidence="3">SD1D</strain>
    </source>
</reference>
<evidence type="ECO:0000313" key="2">
    <source>
        <dbReference type="EMBL" id="CUH92016.1"/>
    </source>
</evidence>
<dbReference type="RefSeq" id="WP_087758726.1">
    <property type="nucleotide sequence ID" value="NZ_DUPS01000021.1"/>
</dbReference>
<proteinExistence type="predicted"/>
<keyword evidence="3" id="KW-1185">Reference proteome</keyword>
<feature type="transmembrane region" description="Helical" evidence="1">
    <location>
        <begin position="95"/>
        <end position="116"/>
    </location>
</feature>
<keyword evidence="1" id="KW-0472">Membrane</keyword>
<dbReference type="Pfam" id="PF07314">
    <property type="entry name" value="Lit"/>
    <property type="match status" value="1"/>
</dbReference>